<sequence length="664" mass="71646">MVALPVESEKRGFRMIMKRRHLAICAAICFSASAPSAIAKPALHSIFTDHAVLQRDQAIEIWGTAAPSEAVIVTIGETSVRTSADAKGAWRVPLSPMKAGGPYTLSVSNDAGVTQQLSDIHFGDVFLCSGQSNMEMQVKASMNAETEIRRADYPQIRLYTVARASSPAPVNELPQGGSWKVANPDNAGDFSATCYYFARDLQPHVGVPIGLISASWGGSAIESWIGANGLAAVGKNAEVAMLRTYATDEKLAQASFGKSWETWWKGSFPQDAGPWAEKERAGWTAVPLPMRDWKKWGDSDLAQHNGMLWYRKSFTLTPDQAKSGTILHLGQIDEIDMTWVNGKPLAQSFGWGTNRDYTLPAGMLKAGPNEIVTNIYSGWDMGGMFGPAEAINLQLKDGSKIRLGDGWHFRKAPKGAGDPPRAPWLAIGGLTTIGNAMIDPLAPYGLRGVLWYQGESNAGNPKSYRALLTTLMADWRAKFQNAQLPFLVVQLPNFGQAVSSPTNSGWSDLREAQRLAVRDDKLSGLAVIIDAGENDDIHPPNKQIVGQRLARLARHQIYKQAVTANGPNPVSAVRRGGEIVVRFEGIDGQLVTRSALAPIAFEICGAGSDTCRFASATVQGDSVAIDAPDNGNVDRIRYCWGDAPLCNLYDGAGLPAGPFEIAVR</sequence>
<evidence type="ECO:0000313" key="5">
    <source>
        <dbReference type="Proteomes" id="UP000428803"/>
    </source>
</evidence>
<dbReference type="InterPro" id="IPR005181">
    <property type="entry name" value="SASA"/>
</dbReference>
<gene>
    <name evidence="4" type="ORF">EUU25_16325</name>
</gene>
<keyword evidence="2" id="KW-0732">Signal</keyword>
<dbReference type="InterPro" id="IPR036514">
    <property type="entry name" value="SGNH_hydro_sf"/>
</dbReference>
<accession>A0A6I6LB75</accession>
<dbReference type="SUPFAM" id="SSF52266">
    <property type="entry name" value="SGNH hydrolase"/>
    <property type="match status" value="1"/>
</dbReference>
<dbReference type="Pfam" id="PF03629">
    <property type="entry name" value="SASA"/>
    <property type="match status" value="1"/>
</dbReference>
<feature type="domain" description="Sialate O-acetylesterase" evidence="3">
    <location>
        <begin position="445"/>
        <end position="522"/>
    </location>
</feature>
<feature type="signal peptide" evidence="2">
    <location>
        <begin position="1"/>
        <end position="39"/>
    </location>
</feature>
<dbReference type="PANTHER" id="PTHR22901:SF0">
    <property type="entry name" value="SIALATE O-ACETYLESTERASE"/>
    <property type="match status" value="1"/>
</dbReference>
<dbReference type="InterPro" id="IPR039329">
    <property type="entry name" value="SIAE"/>
</dbReference>
<name>A0A6I6LB75_9SPHN</name>
<dbReference type="SUPFAM" id="SSF49785">
    <property type="entry name" value="Galactose-binding domain-like"/>
    <property type="match status" value="1"/>
</dbReference>
<dbReference type="GO" id="GO:0001681">
    <property type="term" value="F:sialate O-acetylesterase activity"/>
    <property type="evidence" value="ECO:0007669"/>
    <property type="project" value="InterPro"/>
</dbReference>
<organism evidence="4 5">
    <name type="scientific">Sphingorhabdus lacus</name>
    <dbReference type="NCBI Taxonomy" id="392610"/>
    <lineage>
        <taxon>Bacteria</taxon>
        <taxon>Pseudomonadati</taxon>
        <taxon>Pseudomonadota</taxon>
        <taxon>Alphaproteobacteria</taxon>
        <taxon>Sphingomonadales</taxon>
        <taxon>Sphingomonadaceae</taxon>
        <taxon>Sphingorhabdus</taxon>
    </lineage>
</organism>
<dbReference type="Gene3D" id="2.60.40.10">
    <property type="entry name" value="Immunoglobulins"/>
    <property type="match status" value="1"/>
</dbReference>
<protein>
    <submittedName>
        <fullName evidence="4">9-O-acetylesterase</fullName>
    </submittedName>
</protein>
<keyword evidence="1" id="KW-0378">Hydrolase</keyword>
<evidence type="ECO:0000313" key="4">
    <source>
        <dbReference type="EMBL" id="QGY82044.1"/>
    </source>
</evidence>
<evidence type="ECO:0000256" key="2">
    <source>
        <dbReference type="SAM" id="SignalP"/>
    </source>
</evidence>
<dbReference type="InterPro" id="IPR008979">
    <property type="entry name" value="Galactose-bd-like_sf"/>
</dbReference>
<dbReference type="Gene3D" id="3.40.50.1110">
    <property type="entry name" value="SGNH hydrolase"/>
    <property type="match status" value="2"/>
</dbReference>
<dbReference type="PANTHER" id="PTHR22901">
    <property type="entry name" value="SIALATE O-ACETYLESTERASE"/>
    <property type="match status" value="1"/>
</dbReference>
<feature type="chain" id="PRO_5026055266" evidence="2">
    <location>
        <begin position="40"/>
        <end position="664"/>
    </location>
</feature>
<reference evidence="5" key="1">
    <citation type="submission" date="2019-01" db="EMBL/GenBank/DDBJ databases">
        <title>Sphingorhabdus lacus sp.nov., isolated from an oligotrophic freshwater lake.</title>
        <authorList>
            <person name="Park M."/>
        </authorList>
    </citation>
    <scope>NUCLEOTIDE SEQUENCE [LARGE SCALE GENOMIC DNA]</scope>
    <source>
        <strain evidence="5">IMCC1753</strain>
    </source>
</reference>
<proteinExistence type="predicted"/>
<dbReference type="InterPro" id="IPR013783">
    <property type="entry name" value="Ig-like_fold"/>
</dbReference>
<dbReference type="EMBL" id="CP035733">
    <property type="protein sequence ID" value="QGY82044.1"/>
    <property type="molecule type" value="Genomic_DNA"/>
</dbReference>
<evidence type="ECO:0000256" key="1">
    <source>
        <dbReference type="ARBA" id="ARBA00022801"/>
    </source>
</evidence>
<keyword evidence="5" id="KW-1185">Reference proteome</keyword>
<dbReference type="GO" id="GO:0005975">
    <property type="term" value="P:carbohydrate metabolic process"/>
    <property type="evidence" value="ECO:0007669"/>
    <property type="project" value="TreeGrafter"/>
</dbReference>
<dbReference type="Proteomes" id="UP000428803">
    <property type="component" value="Chromosome"/>
</dbReference>
<dbReference type="AlphaFoldDB" id="A0A6I6LB75"/>
<evidence type="ECO:0000259" key="3">
    <source>
        <dbReference type="Pfam" id="PF03629"/>
    </source>
</evidence>
<dbReference type="KEGG" id="slaa:EUU25_16325"/>